<feature type="transmembrane region" description="Helical" evidence="1">
    <location>
        <begin position="42"/>
        <end position="60"/>
    </location>
</feature>
<name>A0A109BK62_HYPSL</name>
<keyword evidence="1" id="KW-0472">Membrane</keyword>
<organism evidence="2 3">
    <name type="scientific">Hyphomicrobium sulfonivorans</name>
    <dbReference type="NCBI Taxonomy" id="121290"/>
    <lineage>
        <taxon>Bacteria</taxon>
        <taxon>Pseudomonadati</taxon>
        <taxon>Pseudomonadota</taxon>
        <taxon>Alphaproteobacteria</taxon>
        <taxon>Hyphomicrobiales</taxon>
        <taxon>Hyphomicrobiaceae</taxon>
        <taxon>Hyphomicrobium</taxon>
    </lineage>
</organism>
<dbReference type="EMBL" id="LMTR01000032">
    <property type="protein sequence ID" value="KWT70328.1"/>
    <property type="molecule type" value="Genomic_DNA"/>
</dbReference>
<proteinExistence type="predicted"/>
<feature type="transmembrane region" description="Helical" evidence="1">
    <location>
        <begin position="5"/>
        <end position="22"/>
    </location>
</feature>
<dbReference type="Pfam" id="PF19606">
    <property type="entry name" value="DUF6111"/>
    <property type="match status" value="1"/>
</dbReference>
<dbReference type="OrthoDB" id="7366326at2"/>
<comment type="caution">
    <text evidence="2">The sequence shown here is derived from an EMBL/GenBank/DDBJ whole genome shotgun (WGS) entry which is preliminary data.</text>
</comment>
<evidence type="ECO:0000313" key="3">
    <source>
        <dbReference type="Proteomes" id="UP000059074"/>
    </source>
</evidence>
<evidence type="ECO:0000256" key="1">
    <source>
        <dbReference type="SAM" id="Phobius"/>
    </source>
</evidence>
<reference evidence="2 3" key="1">
    <citation type="submission" date="2015-10" db="EMBL/GenBank/DDBJ databases">
        <title>Transcriptomic analysis of a linuron degrading triple-species bacterial consortium.</title>
        <authorList>
            <person name="Albers P."/>
        </authorList>
    </citation>
    <scope>NUCLEOTIDE SEQUENCE [LARGE SCALE GENOMIC DNA]</scope>
    <source>
        <strain evidence="2 3">WDL6</strain>
    </source>
</reference>
<keyword evidence="1" id="KW-0812">Transmembrane</keyword>
<dbReference type="AlphaFoldDB" id="A0A109BK62"/>
<protein>
    <submittedName>
        <fullName evidence="2">Uncharacterized protein</fullName>
    </submittedName>
</protein>
<keyword evidence="3" id="KW-1185">Reference proteome</keyword>
<evidence type="ECO:0000313" key="2">
    <source>
        <dbReference type="EMBL" id="KWT70328.1"/>
    </source>
</evidence>
<dbReference type="PATRIC" id="fig|121290.4.peg.883"/>
<dbReference type="Proteomes" id="UP000059074">
    <property type="component" value="Unassembled WGS sequence"/>
</dbReference>
<dbReference type="RefSeq" id="WP_068460273.1">
    <property type="nucleotide sequence ID" value="NZ_JAEFBX010000002.1"/>
</dbReference>
<accession>A0A109BK62</accession>
<dbReference type="STRING" id="121290.APY04_1005"/>
<keyword evidence="1" id="KW-1133">Transmembrane helix</keyword>
<sequence length="88" mass="9956">MIRIVAENIFFFLLPTIIYVAYVYMTREEKPEAKRVLNDAPLLWLFLAGVVLVVIVLASFGKMEGGKPGQVYKPPVYKDGKVIPGHFE</sequence>
<dbReference type="InterPro" id="IPR046093">
    <property type="entry name" value="DUF6111"/>
</dbReference>
<gene>
    <name evidence="2" type="ORF">APY04_1005</name>
</gene>